<feature type="coiled-coil region" evidence="1">
    <location>
        <begin position="346"/>
        <end position="373"/>
    </location>
</feature>
<comment type="caution">
    <text evidence="3">The sequence shown here is derived from an EMBL/GenBank/DDBJ whole genome shotgun (WGS) entry which is preliminary data.</text>
</comment>
<sequence>MDTMVTVWKDSLKPVGPAQLKRHLVPETMTTTDKPFDPRESAQLVHSPLDPQDASYGHQKEDAGNQWLTTRLELRWLQIQSEQTVFVVSKVRKKYIRSVAHSMSGYLCLGGRSQPPRDSNGHMGLLHTLEQHFEDVQDDEKVAQGINEHLYGDNFKRLGNTVHVLKMRAHRNVKAVYYIFEDEEYYRQDGKIVDLSFHEHYLLENTRKFNALRWVGHLEVTTIHREPLSLFAQLLREEPEVESRTQPSKPAEDQMHLLTELEGRAETAEEKVETLEGYLETLQGAVAVAEAKAKELEETLEAKVEARNEVLKETVNEKLAIMKQNTIMEHDLKRHRTNALEKHKLRLSLEEKLEAALKKADELNEENIKLRGQPQHGRQVEESGICFTYPELEDKADDGNRSFPPQDVRKQKTDQRAPAVSKGKVQPRSVVVDTRKKKADFHQSRRSAAPGGSDQ</sequence>
<name>A0AAE0F636_9CHLO</name>
<organism evidence="3 4">
    <name type="scientific">Cymbomonas tetramitiformis</name>
    <dbReference type="NCBI Taxonomy" id="36881"/>
    <lineage>
        <taxon>Eukaryota</taxon>
        <taxon>Viridiplantae</taxon>
        <taxon>Chlorophyta</taxon>
        <taxon>Pyramimonadophyceae</taxon>
        <taxon>Pyramimonadales</taxon>
        <taxon>Pyramimonadaceae</taxon>
        <taxon>Cymbomonas</taxon>
    </lineage>
</organism>
<proteinExistence type="predicted"/>
<dbReference type="Proteomes" id="UP001190700">
    <property type="component" value="Unassembled WGS sequence"/>
</dbReference>
<dbReference type="EMBL" id="LGRX02024846">
    <property type="protein sequence ID" value="KAK3253431.1"/>
    <property type="molecule type" value="Genomic_DNA"/>
</dbReference>
<evidence type="ECO:0000313" key="3">
    <source>
        <dbReference type="EMBL" id="KAK3253431.1"/>
    </source>
</evidence>
<protein>
    <submittedName>
        <fullName evidence="3">Uncharacterized protein</fullName>
    </submittedName>
</protein>
<feature type="region of interest" description="Disordered" evidence="2">
    <location>
        <begin position="393"/>
        <end position="455"/>
    </location>
</feature>
<accession>A0AAE0F636</accession>
<dbReference type="AlphaFoldDB" id="A0AAE0F636"/>
<reference evidence="3 4" key="1">
    <citation type="journal article" date="2015" name="Genome Biol. Evol.">
        <title>Comparative Genomics of a Bacterivorous Green Alga Reveals Evolutionary Causalities and Consequences of Phago-Mixotrophic Mode of Nutrition.</title>
        <authorList>
            <person name="Burns J.A."/>
            <person name="Paasch A."/>
            <person name="Narechania A."/>
            <person name="Kim E."/>
        </authorList>
    </citation>
    <scope>NUCLEOTIDE SEQUENCE [LARGE SCALE GENOMIC DNA]</scope>
    <source>
        <strain evidence="3 4">PLY_AMNH</strain>
    </source>
</reference>
<evidence type="ECO:0000256" key="2">
    <source>
        <dbReference type="SAM" id="MobiDB-lite"/>
    </source>
</evidence>
<evidence type="ECO:0000256" key="1">
    <source>
        <dbReference type="SAM" id="Coils"/>
    </source>
</evidence>
<feature type="coiled-coil region" evidence="1">
    <location>
        <begin position="251"/>
        <end position="313"/>
    </location>
</feature>
<keyword evidence="1" id="KW-0175">Coiled coil</keyword>
<keyword evidence="4" id="KW-1185">Reference proteome</keyword>
<evidence type="ECO:0000313" key="4">
    <source>
        <dbReference type="Proteomes" id="UP001190700"/>
    </source>
</evidence>
<gene>
    <name evidence="3" type="ORF">CYMTET_37321</name>
</gene>